<proteinExistence type="predicted"/>
<keyword evidence="1" id="KW-0472">Membrane</keyword>
<feature type="transmembrane region" description="Helical" evidence="1">
    <location>
        <begin position="59"/>
        <end position="75"/>
    </location>
</feature>
<name>A0A644XPX6_9ZZZZ</name>
<keyword evidence="1" id="KW-1133">Transmembrane helix</keyword>
<comment type="caution">
    <text evidence="2">The sequence shown here is derived from an EMBL/GenBank/DDBJ whole genome shotgun (WGS) entry which is preliminary data.</text>
</comment>
<feature type="transmembrane region" description="Helical" evidence="1">
    <location>
        <begin position="34"/>
        <end position="53"/>
    </location>
</feature>
<dbReference type="AlphaFoldDB" id="A0A644XPX6"/>
<keyword evidence="1" id="KW-0812">Transmembrane</keyword>
<dbReference type="EMBL" id="VSSQ01002863">
    <property type="protein sequence ID" value="MPM17798.1"/>
    <property type="molecule type" value="Genomic_DNA"/>
</dbReference>
<sequence length="88" mass="9872">MTQNAAQKQPSPFVTALKKIGSGLKAYLTDWKNLLGHALLGVFFVVIAVWAPINLWLKLGIIACLICLNILRMRLKAKKQSEKERIPE</sequence>
<organism evidence="2">
    <name type="scientific">bioreactor metagenome</name>
    <dbReference type="NCBI Taxonomy" id="1076179"/>
    <lineage>
        <taxon>unclassified sequences</taxon>
        <taxon>metagenomes</taxon>
        <taxon>ecological metagenomes</taxon>
    </lineage>
</organism>
<accession>A0A644XPX6</accession>
<reference evidence="2" key="1">
    <citation type="submission" date="2019-08" db="EMBL/GenBank/DDBJ databases">
        <authorList>
            <person name="Kucharzyk K."/>
            <person name="Murdoch R.W."/>
            <person name="Higgins S."/>
            <person name="Loffler F."/>
        </authorList>
    </citation>
    <scope>NUCLEOTIDE SEQUENCE</scope>
</reference>
<gene>
    <name evidence="2" type="ORF">SDC9_64197</name>
</gene>
<protein>
    <submittedName>
        <fullName evidence="2">Uncharacterized protein</fullName>
    </submittedName>
</protein>
<evidence type="ECO:0000313" key="2">
    <source>
        <dbReference type="EMBL" id="MPM17798.1"/>
    </source>
</evidence>
<evidence type="ECO:0000256" key="1">
    <source>
        <dbReference type="SAM" id="Phobius"/>
    </source>
</evidence>